<reference evidence="7 8" key="1">
    <citation type="submission" date="2024-05" db="EMBL/GenBank/DDBJ databases">
        <authorList>
            <person name="Wallberg A."/>
        </authorList>
    </citation>
    <scope>NUCLEOTIDE SEQUENCE [LARGE SCALE GENOMIC DNA]</scope>
</reference>
<organism evidence="7 8">
    <name type="scientific">Meganyctiphanes norvegica</name>
    <name type="common">Northern krill</name>
    <name type="synonym">Thysanopoda norvegica</name>
    <dbReference type="NCBI Taxonomy" id="48144"/>
    <lineage>
        <taxon>Eukaryota</taxon>
        <taxon>Metazoa</taxon>
        <taxon>Ecdysozoa</taxon>
        <taxon>Arthropoda</taxon>
        <taxon>Crustacea</taxon>
        <taxon>Multicrustacea</taxon>
        <taxon>Malacostraca</taxon>
        <taxon>Eumalacostraca</taxon>
        <taxon>Eucarida</taxon>
        <taxon>Euphausiacea</taxon>
        <taxon>Euphausiidae</taxon>
        <taxon>Meganyctiphanes</taxon>
    </lineage>
</organism>
<dbReference type="CDD" id="cd04013">
    <property type="entry name" value="C2_SynGAP_like"/>
    <property type="match status" value="1"/>
</dbReference>
<dbReference type="PROSITE" id="PS00509">
    <property type="entry name" value="RAS_GTPASE_ACTIV_1"/>
    <property type="match status" value="1"/>
</dbReference>
<dbReference type="InterPro" id="IPR023152">
    <property type="entry name" value="RasGAP_CS"/>
</dbReference>
<feature type="region of interest" description="Disordered" evidence="3">
    <location>
        <begin position="683"/>
        <end position="716"/>
    </location>
</feature>
<comment type="caution">
    <text evidence="7">The sequence shown here is derived from an EMBL/GenBank/DDBJ whole genome shotgun (WGS) entry which is preliminary data.</text>
</comment>
<feature type="compositionally biased region" description="Acidic residues" evidence="3">
    <location>
        <begin position="132"/>
        <end position="141"/>
    </location>
</feature>
<proteinExistence type="predicted"/>
<dbReference type="SUPFAM" id="SSF50729">
    <property type="entry name" value="PH domain-like"/>
    <property type="match status" value="1"/>
</dbReference>
<feature type="region of interest" description="Disordered" evidence="3">
    <location>
        <begin position="87"/>
        <end position="114"/>
    </location>
</feature>
<feature type="compositionally biased region" description="Polar residues" evidence="3">
    <location>
        <begin position="738"/>
        <end position="760"/>
    </location>
</feature>
<feature type="region of interest" description="Disordered" evidence="3">
    <location>
        <begin position="126"/>
        <end position="156"/>
    </location>
</feature>
<dbReference type="Pfam" id="PF00168">
    <property type="entry name" value="C2"/>
    <property type="match status" value="1"/>
</dbReference>
<dbReference type="Pfam" id="PF25321">
    <property type="entry name" value="PH_RASGAP"/>
    <property type="match status" value="1"/>
</dbReference>
<feature type="region of interest" description="Disordered" evidence="3">
    <location>
        <begin position="1131"/>
        <end position="1155"/>
    </location>
</feature>
<dbReference type="InterPro" id="IPR011993">
    <property type="entry name" value="PH-like_dom_sf"/>
</dbReference>
<name>A0AAV2PU03_MEGNR</name>
<feature type="region of interest" description="Disordered" evidence="3">
    <location>
        <begin position="737"/>
        <end position="761"/>
    </location>
</feature>
<protein>
    <recommendedName>
        <fullName evidence="9">Ras GTPase-activating protein</fullName>
    </recommendedName>
</protein>
<dbReference type="InterPro" id="IPR001936">
    <property type="entry name" value="RasGAP_dom"/>
</dbReference>
<evidence type="ECO:0000259" key="4">
    <source>
        <dbReference type="PROSITE" id="PS50003"/>
    </source>
</evidence>
<feature type="compositionally biased region" description="Basic residues" evidence="3">
    <location>
        <begin position="87"/>
        <end position="102"/>
    </location>
</feature>
<dbReference type="PANTHER" id="PTHR10194:SF60">
    <property type="entry name" value="RAS GTPASE-ACTIVATING PROTEIN RASKOL"/>
    <property type="match status" value="1"/>
</dbReference>
<evidence type="ECO:0000259" key="6">
    <source>
        <dbReference type="PROSITE" id="PS50018"/>
    </source>
</evidence>
<dbReference type="InterPro" id="IPR057606">
    <property type="entry name" value="SynGAP1-like_PH"/>
</dbReference>
<dbReference type="InterPro" id="IPR001849">
    <property type="entry name" value="PH_domain"/>
</dbReference>
<dbReference type="SUPFAM" id="SSF49562">
    <property type="entry name" value="C2 domain (Calcium/lipid-binding domain, CaLB)"/>
    <property type="match status" value="1"/>
</dbReference>
<evidence type="ECO:0000256" key="3">
    <source>
        <dbReference type="SAM" id="MobiDB-lite"/>
    </source>
</evidence>
<accession>A0AAV2PU03</accession>
<dbReference type="CDD" id="cd05136">
    <property type="entry name" value="RasGAP_DAB2IP"/>
    <property type="match status" value="1"/>
</dbReference>
<dbReference type="GO" id="GO:0005096">
    <property type="term" value="F:GTPase activator activity"/>
    <property type="evidence" value="ECO:0007669"/>
    <property type="project" value="UniProtKB-KW"/>
</dbReference>
<feature type="coiled-coil region" evidence="2">
    <location>
        <begin position="1229"/>
        <end position="1288"/>
    </location>
</feature>
<feature type="compositionally biased region" description="Low complexity" evidence="3">
    <location>
        <begin position="1180"/>
        <end position="1193"/>
    </location>
</feature>
<dbReference type="InterPro" id="IPR035892">
    <property type="entry name" value="C2_domain_sf"/>
</dbReference>
<dbReference type="PROSITE" id="PS50003">
    <property type="entry name" value="PH_DOMAIN"/>
    <property type="match status" value="1"/>
</dbReference>
<dbReference type="PANTHER" id="PTHR10194">
    <property type="entry name" value="RAS GTPASE-ACTIVATING PROTEINS"/>
    <property type="match status" value="1"/>
</dbReference>
<dbReference type="SUPFAM" id="SSF48350">
    <property type="entry name" value="GTPase activation domain, GAP"/>
    <property type="match status" value="1"/>
</dbReference>
<feature type="region of interest" description="Disordered" evidence="3">
    <location>
        <begin position="1180"/>
        <end position="1213"/>
    </location>
</feature>
<feature type="domain" description="PH" evidence="4">
    <location>
        <begin position="187"/>
        <end position="221"/>
    </location>
</feature>
<dbReference type="Gene3D" id="1.10.506.10">
    <property type="entry name" value="GTPase Activation - p120gap, domain 1"/>
    <property type="match status" value="2"/>
</dbReference>
<gene>
    <name evidence="7" type="ORF">MNOR_LOCUS4322</name>
</gene>
<evidence type="ECO:0000256" key="1">
    <source>
        <dbReference type="ARBA" id="ARBA00022468"/>
    </source>
</evidence>
<evidence type="ECO:0000256" key="2">
    <source>
        <dbReference type="SAM" id="Coils"/>
    </source>
</evidence>
<dbReference type="InterPro" id="IPR039360">
    <property type="entry name" value="Ras_GTPase"/>
</dbReference>
<dbReference type="PROSITE" id="PS50004">
    <property type="entry name" value="C2"/>
    <property type="match status" value="1"/>
</dbReference>
<dbReference type="SMART" id="SM00233">
    <property type="entry name" value="PH"/>
    <property type="match status" value="1"/>
</dbReference>
<feature type="domain" description="Ras-GAP" evidence="6">
    <location>
        <begin position="390"/>
        <end position="582"/>
    </location>
</feature>
<dbReference type="PROSITE" id="PS50018">
    <property type="entry name" value="RAS_GTPASE_ACTIV_2"/>
    <property type="match status" value="1"/>
</dbReference>
<dbReference type="Pfam" id="PF00616">
    <property type="entry name" value="RasGAP"/>
    <property type="match status" value="1"/>
</dbReference>
<keyword evidence="8" id="KW-1185">Reference proteome</keyword>
<dbReference type="InterPro" id="IPR000008">
    <property type="entry name" value="C2_dom"/>
</dbReference>
<evidence type="ECO:0008006" key="9">
    <source>
        <dbReference type="Google" id="ProtNLM"/>
    </source>
</evidence>
<dbReference type="InterPro" id="IPR008936">
    <property type="entry name" value="Rho_GTPase_activation_prot"/>
</dbReference>
<evidence type="ECO:0000313" key="7">
    <source>
        <dbReference type="EMBL" id="CAL4064864.1"/>
    </source>
</evidence>
<evidence type="ECO:0000313" key="8">
    <source>
        <dbReference type="Proteomes" id="UP001497623"/>
    </source>
</evidence>
<feature type="compositionally biased region" description="Polar residues" evidence="3">
    <location>
        <begin position="692"/>
        <end position="709"/>
    </location>
</feature>
<sequence>MQIRNWLSFVGPTNSVTPSNDALYGFTEPPSFTLSTEKDTSYEKACGERRGSAPTTPILGPVRPHDSTPNRLVNFFAKRSFKSIPMKRTKSVTKVERSRHHQQLNSLGHSGDRDVEENLAHTADPLRGSAYQDDEDTDDPLSPDVSQRLRSARSHESLLSSQVMDNLNVTAGEVNINPLHSSILGQEHCFQVTSPTGTRYFSCRTADERDRWVDSLRKAVNPNYEQTRRTENMLKIFILEAKGVSTKKRYYCELLLDGSLYARTSSKDKKDMCFWGEQFEFESLPSVETISVVLYRDMDKKKKKENNISLGTVTIPVSDLLNQSHVEKWYQVQTENNKNLSKDPLALRIKCKFQSLDILPLDMYTELLQYIKSHYSALCQILEPAVNVKAKEDIATCLVHIMQYEGHAQRFLADLVTLEFQRIDDAHLLFRGNSLATKAMEAFMKLVGEKYLMNTLGKVIKRIIEGDLDCEVDPMKIPHITTLQKRQESLLSVVGMTWSRILNSHPFFPLELRECFKLYREHLTACGKSDLSDNLISASIFLRFLCPAILSPSMFNIIQEYPDETASRNLTLIAKTLQTLANFTQFQGKENFMEFMNEFIETEQPNMKTFLSQISSPTVNNDQRSMEFDGDIDLGKQLSILHSLLSETMSKINKCKSDSTQHQEIEHLQNILEDISIAKSQTNNHTLKRTSKSQITTSIKESLPTSQDALKTDKRTGYQSLQRNSFKCDTKFNHSLEETTSPNIPESVDSPSAPRSSTLPRNAYLLGSGRKPALDLNTADDYVVFSALEGEKPRGRSPIGHGNSQCHLSHSHNQTISSPIYANQSHQHRNINNNMPHFSITKQSARAQQQAVRNNNAEESLDMSIDDIDGNSLADTEANFKGSQTSLSQLSNVASSGYQSFVYSQSSSPVDPTIIHHDHVNNNNTTLNNNRNCIHTASQLESIPLAFNNPMYNLESPNKPVSSIGPRDCSSHPSCYHQKLNQKSSSHSIDDLTFTPSFLHKSNKFPLHSAPRTNPRFLPPLRNIQHISPMSQGRHHSASDLLEPHRQRGKTRRLSTEPGRCHTRYQYESDSSSDNEHILQSSKNRRHRSQYRISDIKTLDQCEQEILALRSAMDDMHQKLTYAEGSLQSDQYLRKPPSHPSFHPHHHQPKYINTQSHIHKRNVNKERECRGSRNCSSVSCEHSNHNCNSRSHSVPSPHQKPTQNRHKVEKHSPANKEMSIEQEIQNEHMQDLLTKLLEIQNEFKEEKQKMCAMMNEKNAVILAQEDRMNGLEKTNNQLLMALDQIRQLNPRQEQTSKGKSA</sequence>
<evidence type="ECO:0000259" key="5">
    <source>
        <dbReference type="PROSITE" id="PS50004"/>
    </source>
</evidence>
<feature type="compositionally biased region" description="Polar residues" evidence="3">
    <location>
        <begin position="1066"/>
        <end position="1082"/>
    </location>
</feature>
<feature type="region of interest" description="Disordered" evidence="3">
    <location>
        <begin position="47"/>
        <end position="66"/>
    </location>
</feature>
<keyword evidence="2" id="KW-0175">Coiled coil</keyword>
<dbReference type="Gene3D" id="2.30.29.30">
    <property type="entry name" value="Pleckstrin-homology domain (PH domain)/Phosphotyrosine-binding domain (PTB)"/>
    <property type="match status" value="1"/>
</dbReference>
<dbReference type="Proteomes" id="UP001497623">
    <property type="component" value="Unassembled WGS sequence"/>
</dbReference>
<feature type="region of interest" description="Disordered" evidence="3">
    <location>
        <begin position="1030"/>
        <end position="1090"/>
    </location>
</feature>
<dbReference type="SMART" id="SM00323">
    <property type="entry name" value="RasGAP"/>
    <property type="match status" value="1"/>
</dbReference>
<dbReference type="EMBL" id="CAXKWB010001574">
    <property type="protein sequence ID" value="CAL4064864.1"/>
    <property type="molecule type" value="Genomic_DNA"/>
</dbReference>
<dbReference type="SMART" id="SM00239">
    <property type="entry name" value="C2"/>
    <property type="match status" value="1"/>
</dbReference>
<feature type="domain" description="C2" evidence="5">
    <location>
        <begin position="214"/>
        <end position="330"/>
    </location>
</feature>
<dbReference type="Gene3D" id="2.60.40.150">
    <property type="entry name" value="C2 domain"/>
    <property type="match status" value="1"/>
</dbReference>
<keyword evidence="1" id="KW-0343">GTPase activation</keyword>